<dbReference type="AlphaFoldDB" id="A0A4V2YX29"/>
<keyword evidence="3 6" id="KW-0812">Transmembrane</keyword>
<dbReference type="RefSeq" id="WP_132683943.1">
    <property type="nucleotide sequence ID" value="NZ_SMLA01000021.1"/>
</dbReference>
<feature type="transmembrane region" description="Helical" evidence="6">
    <location>
        <begin position="72"/>
        <end position="93"/>
    </location>
</feature>
<dbReference type="GO" id="GO:0005886">
    <property type="term" value="C:plasma membrane"/>
    <property type="evidence" value="ECO:0007669"/>
    <property type="project" value="UniProtKB-SubCell"/>
</dbReference>
<keyword evidence="8" id="KW-1185">Reference proteome</keyword>
<gene>
    <name evidence="7" type="ORF">E1202_15960</name>
</gene>
<evidence type="ECO:0000256" key="6">
    <source>
        <dbReference type="SAM" id="Phobius"/>
    </source>
</evidence>
<dbReference type="Pfam" id="PF09678">
    <property type="entry name" value="Caa3_CtaG"/>
    <property type="match status" value="1"/>
</dbReference>
<evidence type="ECO:0000256" key="5">
    <source>
        <dbReference type="ARBA" id="ARBA00023136"/>
    </source>
</evidence>
<reference evidence="7 8" key="1">
    <citation type="submission" date="2019-03" db="EMBL/GenBank/DDBJ databases">
        <title>Draft genome sequences of novel Actinobacteria.</title>
        <authorList>
            <person name="Sahin N."/>
            <person name="Ay H."/>
            <person name="Saygin H."/>
        </authorList>
    </citation>
    <scope>NUCLEOTIDE SEQUENCE [LARGE SCALE GENOMIC DNA]</scope>
    <source>
        <strain evidence="7 8">5K548</strain>
    </source>
</reference>
<feature type="transmembrane region" description="Helical" evidence="6">
    <location>
        <begin position="114"/>
        <end position="133"/>
    </location>
</feature>
<proteinExistence type="predicted"/>
<evidence type="ECO:0000313" key="7">
    <source>
        <dbReference type="EMBL" id="TDD87787.1"/>
    </source>
</evidence>
<dbReference type="Proteomes" id="UP000294723">
    <property type="component" value="Unassembled WGS sequence"/>
</dbReference>
<evidence type="ECO:0000256" key="3">
    <source>
        <dbReference type="ARBA" id="ARBA00022692"/>
    </source>
</evidence>
<dbReference type="EMBL" id="SMLA01000021">
    <property type="protein sequence ID" value="TDD87787.1"/>
    <property type="molecule type" value="Genomic_DNA"/>
</dbReference>
<keyword evidence="5 6" id="KW-0472">Membrane</keyword>
<evidence type="ECO:0000256" key="2">
    <source>
        <dbReference type="ARBA" id="ARBA00022475"/>
    </source>
</evidence>
<name>A0A4V2YX29_9PSEU</name>
<dbReference type="InterPro" id="IPR019108">
    <property type="entry name" value="Caa3_assmbl_CtaG-rel"/>
</dbReference>
<evidence type="ECO:0000256" key="4">
    <source>
        <dbReference type="ARBA" id="ARBA00022989"/>
    </source>
</evidence>
<evidence type="ECO:0000256" key="1">
    <source>
        <dbReference type="ARBA" id="ARBA00004651"/>
    </source>
</evidence>
<protein>
    <submittedName>
        <fullName evidence="7">Cytochrome c oxidase assembly protein</fullName>
    </submittedName>
</protein>
<accession>A0A4V2YX29</accession>
<sequence length="274" mass="29329">MSAGECLVVLVSAAAVLGHVVGTARLRDRGVQWPAYRTVLWAAGWSCVAATSAGPFAQRAHHDFVLHMTGHILLGMLAPVLMVLAAPVTLALRALPVAAARTLARCTRSTPMRVLTQPAIAAMLNIGGLWVLYRTGVYAAMHTEPWLHAAVHIHVLAAGFVFTFAVLGGPDPAPHRSHAAWRATTLVVAVAAHNVLAKTVYAAPPDGVTAEQAQVGGQLMYYGSAPVELLLFVLLCRSWLTPARPIRRVVPRWSRVTTWDGLRSRRASGAARSR</sequence>
<keyword evidence="4 6" id="KW-1133">Transmembrane helix</keyword>
<comment type="caution">
    <text evidence="7">The sequence shown here is derived from an EMBL/GenBank/DDBJ whole genome shotgun (WGS) entry which is preliminary data.</text>
</comment>
<organism evidence="7 8">
    <name type="scientific">Saccharopolyspora karakumensis</name>
    <dbReference type="NCBI Taxonomy" id="2530386"/>
    <lineage>
        <taxon>Bacteria</taxon>
        <taxon>Bacillati</taxon>
        <taxon>Actinomycetota</taxon>
        <taxon>Actinomycetes</taxon>
        <taxon>Pseudonocardiales</taxon>
        <taxon>Pseudonocardiaceae</taxon>
        <taxon>Saccharopolyspora</taxon>
    </lineage>
</organism>
<feature type="transmembrane region" description="Helical" evidence="6">
    <location>
        <begin position="145"/>
        <end position="167"/>
    </location>
</feature>
<evidence type="ECO:0000313" key="8">
    <source>
        <dbReference type="Proteomes" id="UP000294723"/>
    </source>
</evidence>
<feature type="transmembrane region" description="Helical" evidence="6">
    <location>
        <begin position="221"/>
        <end position="240"/>
    </location>
</feature>
<comment type="subcellular location">
    <subcellularLocation>
        <location evidence="1">Cell membrane</location>
        <topology evidence="1">Multi-pass membrane protein</topology>
    </subcellularLocation>
</comment>
<feature type="transmembrane region" description="Helical" evidence="6">
    <location>
        <begin position="179"/>
        <end position="201"/>
    </location>
</feature>
<keyword evidence="2" id="KW-1003">Cell membrane</keyword>